<keyword evidence="9" id="KW-0966">Cell projection</keyword>
<name>A0AAV2INE8_LYMST</name>
<keyword evidence="13" id="KW-0732">Signal</keyword>
<keyword evidence="8" id="KW-0206">Cytoskeleton</keyword>
<keyword evidence="5 12" id="KW-0812">Transmembrane</keyword>
<feature type="transmembrane region" description="Helical" evidence="12">
    <location>
        <begin position="226"/>
        <end position="250"/>
    </location>
</feature>
<evidence type="ECO:0000256" key="11">
    <source>
        <dbReference type="SAM" id="MobiDB-lite"/>
    </source>
</evidence>
<evidence type="ECO:0000256" key="8">
    <source>
        <dbReference type="ARBA" id="ARBA00023212"/>
    </source>
</evidence>
<dbReference type="GO" id="GO:0060170">
    <property type="term" value="C:ciliary membrane"/>
    <property type="evidence" value="ECO:0007669"/>
    <property type="project" value="TreeGrafter"/>
</dbReference>
<feature type="region of interest" description="Disordered" evidence="11">
    <location>
        <begin position="1186"/>
        <end position="1333"/>
    </location>
</feature>
<feature type="compositionally biased region" description="Basic residues" evidence="11">
    <location>
        <begin position="1313"/>
        <end position="1325"/>
    </location>
</feature>
<dbReference type="Pfam" id="PF12297">
    <property type="entry name" value="EVC2_like"/>
    <property type="match status" value="1"/>
</dbReference>
<feature type="coiled-coil region" evidence="10">
    <location>
        <begin position="921"/>
        <end position="1022"/>
    </location>
</feature>
<dbReference type="PANTHER" id="PTHR16795:SF14">
    <property type="entry name" value="LIMBIN"/>
    <property type="match status" value="1"/>
</dbReference>
<dbReference type="PANTHER" id="PTHR16795">
    <property type="entry name" value="LIMBIN/ELLIS-VAN CREVELD PROTEIN"/>
    <property type="match status" value="1"/>
</dbReference>
<evidence type="ECO:0000256" key="9">
    <source>
        <dbReference type="ARBA" id="ARBA00023273"/>
    </source>
</evidence>
<evidence type="ECO:0000313" key="14">
    <source>
        <dbReference type="EMBL" id="CAL1547304.1"/>
    </source>
</evidence>
<feature type="coiled-coil region" evidence="10">
    <location>
        <begin position="576"/>
        <end position="819"/>
    </location>
</feature>
<proteinExistence type="predicted"/>
<dbReference type="GO" id="GO:0007224">
    <property type="term" value="P:smoothened signaling pathway"/>
    <property type="evidence" value="ECO:0007669"/>
    <property type="project" value="InterPro"/>
</dbReference>
<dbReference type="InterPro" id="IPR022076">
    <property type="entry name" value="Limbin"/>
</dbReference>
<evidence type="ECO:0000256" key="3">
    <source>
        <dbReference type="ARBA" id="ARBA00022475"/>
    </source>
</evidence>
<protein>
    <submittedName>
        <fullName evidence="14">Uncharacterized protein</fullName>
    </submittedName>
</protein>
<evidence type="ECO:0000256" key="12">
    <source>
        <dbReference type="SAM" id="Phobius"/>
    </source>
</evidence>
<feature type="compositionally biased region" description="Basic and acidic residues" evidence="11">
    <location>
        <begin position="1246"/>
        <end position="1265"/>
    </location>
</feature>
<accession>A0AAV2INE8</accession>
<gene>
    <name evidence="14" type="ORF">GSLYS_00020629001</name>
</gene>
<organism evidence="14 15">
    <name type="scientific">Lymnaea stagnalis</name>
    <name type="common">Great pond snail</name>
    <name type="synonym">Helix stagnalis</name>
    <dbReference type="NCBI Taxonomy" id="6523"/>
    <lineage>
        <taxon>Eukaryota</taxon>
        <taxon>Metazoa</taxon>
        <taxon>Spiralia</taxon>
        <taxon>Lophotrochozoa</taxon>
        <taxon>Mollusca</taxon>
        <taxon>Gastropoda</taxon>
        <taxon>Heterobranchia</taxon>
        <taxon>Euthyneura</taxon>
        <taxon>Panpulmonata</taxon>
        <taxon>Hygrophila</taxon>
        <taxon>Lymnaeoidea</taxon>
        <taxon>Lymnaeidae</taxon>
        <taxon>Lymnaea</taxon>
    </lineage>
</organism>
<feature type="chain" id="PRO_5043573127" evidence="13">
    <location>
        <begin position="26"/>
        <end position="1333"/>
    </location>
</feature>
<evidence type="ECO:0000256" key="1">
    <source>
        <dbReference type="ARBA" id="ARBA00004120"/>
    </source>
</evidence>
<evidence type="ECO:0000313" key="15">
    <source>
        <dbReference type="Proteomes" id="UP001497497"/>
    </source>
</evidence>
<keyword evidence="6 12" id="KW-1133">Transmembrane helix</keyword>
<dbReference type="InterPro" id="IPR026501">
    <property type="entry name" value="Limbin/EVC"/>
</dbReference>
<feature type="region of interest" description="Disordered" evidence="11">
    <location>
        <begin position="843"/>
        <end position="868"/>
    </location>
</feature>
<comment type="subcellular location">
    <subcellularLocation>
        <location evidence="2">Cell membrane</location>
        <topology evidence="2">Single-pass membrane protein</topology>
    </subcellularLocation>
    <subcellularLocation>
        <location evidence="1">Cytoplasm</location>
        <location evidence="1">Cytoskeleton</location>
        <location evidence="1">Cilium basal body</location>
    </subcellularLocation>
</comment>
<evidence type="ECO:0000256" key="6">
    <source>
        <dbReference type="ARBA" id="ARBA00022989"/>
    </source>
</evidence>
<keyword evidence="4" id="KW-0963">Cytoplasm</keyword>
<keyword evidence="3" id="KW-1003">Cell membrane</keyword>
<evidence type="ECO:0000256" key="5">
    <source>
        <dbReference type="ARBA" id="ARBA00022692"/>
    </source>
</evidence>
<sequence length="1333" mass="155002">MILEMTNLMTYVGSFIIIMSTVVNAQLSVCEFNPTTVPVFANMTLVSYAEVNSNAVKGTAPNYSVQFDSISYMGMKVLKNGSAAGPDIEIHYNVQQYDTCTNPDKINISLTLKNLEPSALSFISMKIDLDSKLNAFWDTGIPTNSVLIDRTYVEYNNSLDCNSSITIHFIAVPAGNGGINLPEGINYFFATIYFTYLNTTYGTIWPSICILKKTTIIENIIYQHGFTALTFFIMLLVGIGLAVLAVWLFICIRRRRRDASITPTKSDGKGIKGQRKKIVVDAKAAMRSGINSIKDFSLIAWNDSLVFILGLRDKLHMYREIDNLDILSTIHVDTDLETEQSDTAIQASLLLVQGLRYNGDISKTTEDKAYQNMLSELKALEKKLDADYKKELESIFTDIEAKNKEKLGDLMRKHKEHRQDVLRLAKDMKETDTKKITELIDKQQEMEENELIYNLALEQNEDVEKLRKEYAIRKRMHVKEMQQKFIREVIDNGKLTNDKAQWLLKQHKQQQEKIAHKYDDEISRQRMILEEKLARRRALAKATETQDDDHIETLNMIASIQVNLIQKLKTSKKLTSEQAEDYMDKTKAQLEAVKEANDKNREVKQQELFKKLTQEKQMALAEKVKQHSVQLQEYVTKNKALQTEGPVDPVSYVNGLVTIKSGHREELSQLENKIDEAQAQDLFTLREQLSQNAKQELDKMEQQLIENVKSQGIQDDEIEKIMKKHKKSVQDLEERQKTNRRNQETKLKLELERRKKEWDEMRAKEKQEQHDLREYEAEVVDKLLGSQVAISDSERDRILKEHEKQMVQLENSLTLNKLRQKRMLEEKIALRRAQQVEELQQKQNAELAKHRRIAEDNGEEDEPETREKELTIRKKHAEQQIALIQGVDFNFEKELEEIRIEMIKERALALKDQEERLGALIVSLQMNKAREMAKIEEQQKAINNLKANMLDDLNARGILTTPECEMILNRHKEEQENLNEKLEKERAKQEKMLQLKLQERLKQREELMSQKQEEELKMLLEQATNKTSAKIRHALLMHKQLVQMEKFKNKWQREINQSLEDTKRDFQLQKQKKVQEKELEFLSGLIKIGGFERNELLDVLRMLFPGKTEKAITDMLNIIDVEDKKSPSKTASQRSTLRDRVYMTRYSQKLLRQGAVNSTASEYRSDRKILRNESSLSIASYTDGIKNRNQFGPQDYNRKSSMLSPTPPFETARSFSPSYQYQSQDDSYRKSHLNSAYSDEDDEDEYPRPETRNNFKKRDNYDKVQVRGNNYTLEDRQYYDEEEDSGAETNGGYLTHDIKYLGKLPPLKDTAKPTKKKKTLLKKLAKHESDEED</sequence>
<dbReference type="Proteomes" id="UP001497497">
    <property type="component" value="Unassembled WGS sequence"/>
</dbReference>
<evidence type="ECO:0000256" key="13">
    <source>
        <dbReference type="SAM" id="SignalP"/>
    </source>
</evidence>
<dbReference type="GO" id="GO:0098797">
    <property type="term" value="C:plasma membrane protein complex"/>
    <property type="evidence" value="ECO:0007669"/>
    <property type="project" value="TreeGrafter"/>
</dbReference>
<evidence type="ECO:0000256" key="4">
    <source>
        <dbReference type="ARBA" id="ARBA00022490"/>
    </source>
</evidence>
<dbReference type="EMBL" id="CAXITT010000945">
    <property type="protein sequence ID" value="CAL1547304.1"/>
    <property type="molecule type" value="Genomic_DNA"/>
</dbReference>
<reference evidence="14 15" key="1">
    <citation type="submission" date="2024-04" db="EMBL/GenBank/DDBJ databases">
        <authorList>
            <consortium name="Genoscope - CEA"/>
            <person name="William W."/>
        </authorList>
    </citation>
    <scope>NUCLEOTIDE SEQUENCE [LARGE SCALE GENOMIC DNA]</scope>
</reference>
<feature type="signal peptide" evidence="13">
    <location>
        <begin position="1"/>
        <end position="25"/>
    </location>
</feature>
<evidence type="ECO:0000256" key="7">
    <source>
        <dbReference type="ARBA" id="ARBA00023136"/>
    </source>
</evidence>
<keyword evidence="7 12" id="KW-0472">Membrane</keyword>
<comment type="caution">
    <text evidence="14">The sequence shown here is derived from an EMBL/GenBank/DDBJ whole genome shotgun (WGS) entry which is preliminary data.</text>
</comment>
<keyword evidence="10" id="KW-0175">Coiled coil</keyword>
<evidence type="ECO:0000256" key="10">
    <source>
        <dbReference type="SAM" id="Coils"/>
    </source>
</evidence>
<evidence type="ECO:0000256" key="2">
    <source>
        <dbReference type="ARBA" id="ARBA00004162"/>
    </source>
</evidence>
<keyword evidence="15" id="KW-1185">Reference proteome</keyword>